<protein>
    <recommendedName>
        <fullName evidence="7">UvrABC system protein C</fullName>
        <shortName evidence="7">Protein UvrC</shortName>
    </recommendedName>
    <alternativeName>
        <fullName evidence="7">Excinuclease ABC subunit C</fullName>
    </alternativeName>
</protein>
<dbReference type="AlphaFoldDB" id="A0A974XEA5"/>
<feature type="domain" description="GIY-YIG" evidence="9">
    <location>
        <begin position="15"/>
        <end position="94"/>
    </location>
</feature>
<dbReference type="InterPro" id="IPR047296">
    <property type="entry name" value="GIY-YIG_UvrC_Cho"/>
</dbReference>
<dbReference type="Gene3D" id="3.40.1440.10">
    <property type="entry name" value="GIY-YIG endonuclease"/>
    <property type="match status" value="1"/>
</dbReference>
<dbReference type="GO" id="GO:0003677">
    <property type="term" value="F:DNA binding"/>
    <property type="evidence" value="ECO:0007669"/>
    <property type="project" value="UniProtKB-UniRule"/>
</dbReference>
<dbReference type="PROSITE" id="PS50164">
    <property type="entry name" value="GIY_YIG"/>
    <property type="match status" value="1"/>
</dbReference>
<dbReference type="KEGG" id="alka:J0B03_10815"/>
<dbReference type="GO" id="GO:0006289">
    <property type="term" value="P:nucleotide-excision repair"/>
    <property type="evidence" value="ECO:0007669"/>
    <property type="project" value="UniProtKB-UniRule"/>
</dbReference>
<dbReference type="CDD" id="cd10434">
    <property type="entry name" value="GIY-YIG_UvrC_Cho"/>
    <property type="match status" value="1"/>
</dbReference>
<evidence type="ECO:0000313" key="12">
    <source>
        <dbReference type="Proteomes" id="UP000663499"/>
    </source>
</evidence>
<evidence type="ECO:0000256" key="7">
    <source>
        <dbReference type="HAMAP-Rule" id="MF_00203"/>
    </source>
</evidence>
<proteinExistence type="inferred from homology"/>
<dbReference type="PANTHER" id="PTHR30562">
    <property type="entry name" value="UVRC/OXIDOREDUCTASE"/>
    <property type="match status" value="1"/>
</dbReference>
<dbReference type="InterPro" id="IPR001943">
    <property type="entry name" value="UVR_dom"/>
</dbReference>
<dbReference type="PANTHER" id="PTHR30562:SF1">
    <property type="entry name" value="UVRABC SYSTEM PROTEIN C"/>
    <property type="match status" value="1"/>
</dbReference>
<dbReference type="Gene3D" id="4.10.860.10">
    <property type="entry name" value="UVR domain"/>
    <property type="match status" value="1"/>
</dbReference>
<dbReference type="Gene3D" id="1.10.150.20">
    <property type="entry name" value="5' to 3' exonuclease, C-terminal subdomain"/>
    <property type="match status" value="1"/>
</dbReference>
<dbReference type="InterPro" id="IPR010994">
    <property type="entry name" value="RuvA_2-like"/>
</dbReference>
<dbReference type="Pfam" id="PF01541">
    <property type="entry name" value="GIY-YIG"/>
    <property type="match status" value="1"/>
</dbReference>
<evidence type="ECO:0000313" key="11">
    <source>
        <dbReference type="EMBL" id="QSX08267.1"/>
    </source>
</evidence>
<evidence type="ECO:0000256" key="5">
    <source>
        <dbReference type="ARBA" id="ARBA00023204"/>
    </source>
</evidence>
<dbReference type="InterPro" id="IPR003583">
    <property type="entry name" value="Hlx-hairpin-Hlx_DNA-bd_motif"/>
</dbReference>
<feature type="domain" description="UvrC family homology region profile" evidence="10">
    <location>
        <begin position="257"/>
        <end position="493"/>
    </location>
</feature>
<evidence type="ECO:0000256" key="1">
    <source>
        <dbReference type="ARBA" id="ARBA00022490"/>
    </source>
</evidence>
<dbReference type="InterPro" id="IPR001162">
    <property type="entry name" value="UvrC_RNase_H_dom"/>
</dbReference>
<dbReference type="GO" id="GO:0009432">
    <property type="term" value="P:SOS response"/>
    <property type="evidence" value="ECO:0007669"/>
    <property type="project" value="UniProtKB-UniRule"/>
</dbReference>
<dbReference type="SMART" id="SM00278">
    <property type="entry name" value="HhH1"/>
    <property type="match status" value="2"/>
</dbReference>
<comment type="similarity">
    <text evidence="7">Belongs to the UvrC family.</text>
</comment>
<dbReference type="PROSITE" id="PS50165">
    <property type="entry name" value="UVRC"/>
    <property type="match status" value="1"/>
</dbReference>
<dbReference type="Proteomes" id="UP000663499">
    <property type="component" value="Chromosome"/>
</dbReference>
<dbReference type="SUPFAM" id="SSF82771">
    <property type="entry name" value="GIY-YIG endonuclease"/>
    <property type="match status" value="1"/>
</dbReference>
<dbReference type="Pfam" id="PF08459">
    <property type="entry name" value="UvrC_RNaseH_dom"/>
    <property type="match status" value="1"/>
</dbReference>
<dbReference type="FunFam" id="3.40.1440.10:FF:000001">
    <property type="entry name" value="UvrABC system protein C"/>
    <property type="match status" value="1"/>
</dbReference>
<dbReference type="InterPro" id="IPR036876">
    <property type="entry name" value="UVR_dom_sf"/>
</dbReference>
<dbReference type="Gene3D" id="3.30.420.340">
    <property type="entry name" value="UvrC, RNAse H endonuclease domain"/>
    <property type="match status" value="1"/>
</dbReference>
<evidence type="ECO:0000256" key="2">
    <source>
        <dbReference type="ARBA" id="ARBA00022763"/>
    </source>
</evidence>
<keyword evidence="3 7" id="KW-0228">DNA excision</keyword>
<comment type="function">
    <text evidence="7">The UvrABC repair system catalyzes the recognition and processing of DNA lesions. UvrC both incises the 5' and 3' sides of the lesion. The N-terminal half is responsible for the 3' incision and the C-terminal half is responsible for the 5' incision.</text>
</comment>
<dbReference type="InterPro" id="IPR004791">
    <property type="entry name" value="UvrC"/>
</dbReference>
<evidence type="ECO:0000259" key="8">
    <source>
        <dbReference type="PROSITE" id="PS50151"/>
    </source>
</evidence>
<dbReference type="SUPFAM" id="SSF47781">
    <property type="entry name" value="RuvA domain 2-like"/>
    <property type="match status" value="1"/>
</dbReference>
<keyword evidence="6 7" id="KW-0742">SOS response</keyword>
<dbReference type="SMART" id="SM00465">
    <property type="entry name" value="GIYc"/>
    <property type="match status" value="1"/>
</dbReference>
<accession>A0A974XEA5</accession>
<keyword evidence="12" id="KW-1185">Reference proteome</keyword>
<evidence type="ECO:0000256" key="6">
    <source>
        <dbReference type="ARBA" id="ARBA00023236"/>
    </source>
</evidence>
<organism evidence="11 12">
    <name type="scientific">Alkalibacter rhizosphaerae</name>
    <dbReference type="NCBI Taxonomy" id="2815577"/>
    <lineage>
        <taxon>Bacteria</taxon>
        <taxon>Bacillati</taxon>
        <taxon>Bacillota</taxon>
        <taxon>Clostridia</taxon>
        <taxon>Eubacteriales</taxon>
        <taxon>Eubacteriaceae</taxon>
        <taxon>Alkalibacter</taxon>
    </lineage>
</organism>
<dbReference type="GO" id="GO:0005737">
    <property type="term" value="C:cytoplasm"/>
    <property type="evidence" value="ECO:0007669"/>
    <property type="project" value="UniProtKB-SubCell"/>
</dbReference>
<evidence type="ECO:0000256" key="3">
    <source>
        <dbReference type="ARBA" id="ARBA00022769"/>
    </source>
</evidence>
<dbReference type="InterPro" id="IPR035901">
    <property type="entry name" value="GIY-YIG_endonuc_sf"/>
</dbReference>
<dbReference type="EMBL" id="CP071444">
    <property type="protein sequence ID" value="QSX08267.1"/>
    <property type="molecule type" value="Genomic_DNA"/>
</dbReference>
<dbReference type="PROSITE" id="PS50151">
    <property type="entry name" value="UVR"/>
    <property type="match status" value="1"/>
</dbReference>
<sequence>MERTVFMDKLKELPDKPGVYLMKDKKGDIIYVGKAKNLKNRVRQYFQSSANHGLKVQTMVRKIQDFEVIVTDTESEALILEFNLIKKHMPRYNIMLKDDKSYPYIKVTLQEDYPRVFMTRNVKKDGARYFGPYTSVATVRQTLDAIEEVYTLKQCSKKMDGKKINQRPCLNYFIGRCPGVCTGTVDKEEYRKKIDQIVDILKGKDKVLLENLSRAMEEASANLEFEQAAKYRDQIQGIKAIGEKQKITSESEHDQDVIHFAMDETDLCIQVFKIRSGKMLGRETHMLEFFQEGDDFLNQFVKQYYYNRTMIPREILLPYEIEDQESMEEWLKSKRGTRVSIMVPQKGDKKKLLNMVEENAKLVLFEHQNKRKRKVLNEVFCRDWLMEKLDLEESPNRIESFDISHLGGKDSVGAMVVFEDFKPLKKAYRRFRIQSVQGQDDYASTQEVVFRRMERGVKEEKEPNSKGSSFLPFPQVIMVDGGLGHVQSVQKILDLYDKNITVCGLVKNDRHRLEGLVTSKGTVEIPRGTPVYYLLNAISEEVHRFAVEYHRKRRDQGMQKSELSQVPGIGPARQRILLETFQSVEEIRSATVDRLASVPGIGVDVANKIVAYFHSTLEDEEEQREI</sequence>
<comment type="subunit">
    <text evidence="7">Interacts with UvrB in an incision complex.</text>
</comment>
<dbReference type="InterPro" id="IPR050066">
    <property type="entry name" value="UvrABC_protein_C"/>
</dbReference>
<comment type="subcellular location">
    <subcellularLocation>
        <location evidence="7">Cytoplasm</location>
    </subcellularLocation>
</comment>
<dbReference type="Pfam" id="PF14520">
    <property type="entry name" value="HHH_5"/>
    <property type="match status" value="1"/>
</dbReference>
<dbReference type="Pfam" id="PF22920">
    <property type="entry name" value="UvrC_RNaseH"/>
    <property type="match status" value="1"/>
</dbReference>
<dbReference type="GO" id="GO:0009380">
    <property type="term" value="C:excinuclease repair complex"/>
    <property type="evidence" value="ECO:0007669"/>
    <property type="project" value="InterPro"/>
</dbReference>
<dbReference type="Pfam" id="PF02151">
    <property type="entry name" value="UVR"/>
    <property type="match status" value="1"/>
</dbReference>
<keyword evidence="4 7" id="KW-0267">Excision nuclease</keyword>
<keyword evidence="2 7" id="KW-0227">DNA damage</keyword>
<evidence type="ECO:0000259" key="9">
    <source>
        <dbReference type="PROSITE" id="PS50164"/>
    </source>
</evidence>
<dbReference type="InterPro" id="IPR038476">
    <property type="entry name" value="UvrC_RNase_H_dom_sf"/>
</dbReference>
<reference evidence="11" key="1">
    <citation type="submission" date="2021-03" db="EMBL/GenBank/DDBJ databases">
        <title>Alkalibacter marinus sp. nov., isolated from tidal flat sediment.</title>
        <authorList>
            <person name="Namirimu T."/>
            <person name="Yang J.-A."/>
            <person name="Yang S.-H."/>
            <person name="Kim Y.-J."/>
            <person name="Kwon K.K."/>
        </authorList>
    </citation>
    <scope>NUCLEOTIDE SEQUENCE</scope>
    <source>
        <strain evidence="11">ES005</strain>
    </source>
</reference>
<keyword evidence="1 7" id="KW-0963">Cytoplasm</keyword>
<dbReference type="GO" id="GO:0009381">
    <property type="term" value="F:excinuclease ABC activity"/>
    <property type="evidence" value="ECO:0007669"/>
    <property type="project" value="UniProtKB-UniRule"/>
</dbReference>
<dbReference type="NCBIfam" id="TIGR00194">
    <property type="entry name" value="uvrC"/>
    <property type="match status" value="1"/>
</dbReference>
<evidence type="ECO:0000256" key="4">
    <source>
        <dbReference type="ARBA" id="ARBA00022881"/>
    </source>
</evidence>
<evidence type="ECO:0000259" key="10">
    <source>
        <dbReference type="PROSITE" id="PS50165"/>
    </source>
</evidence>
<dbReference type="SUPFAM" id="SSF46600">
    <property type="entry name" value="C-terminal UvrC-binding domain of UvrB"/>
    <property type="match status" value="1"/>
</dbReference>
<dbReference type="HAMAP" id="MF_00203">
    <property type="entry name" value="UvrC"/>
    <property type="match status" value="1"/>
</dbReference>
<name>A0A974XEA5_9FIRM</name>
<feature type="domain" description="UVR" evidence="8">
    <location>
        <begin position="206"/>
        <end position="241"/>
    </location>
</feature>
<dbReference type="NCBIfam" id="NF001824">
    <property type="entry name" value="PRK00558.1-5"/>
    <property type="match status" value="1"/>
</dbReference>
<dbReference type="InterPro" id="IPR000305">
    <property type="entry name" value="GIY-YIG_endonuc"/>
</dbReference>
<keyword evidence="5 7" id="KW-0234">DNA repair</keyword>
<gene>
    <name evidence="7 11" type="primary">uvrC</name>
    <name evidence="11" type="ORF">J0B03_10815</name>
</gene>